<evidence type="ECO:0000313" key="4">
    <source>
        <dbReference type="Proteomes" id="UP000185502"/>
    </source>
</evidence>
<keyword evidence="1" id="KW-0597">Phosphoprotein</keyword>
<dbReference type="InterPro" id="IPR001789">
    <property type="entry name" value="Sig_transdc_resp-reg_receiver"/>
</dbReference>
<protein>
    <submittedName>
        <fullName evidence="3">Histidine kinase</fullName>
    </submittedName>
</protein>
<evidence type="ECO:0000256" key="1">
    <source>
        <dbReference type="PROSITE-ProRule" id="PRU00169"/>
    </source>
</evidence>
<dbReference type="SUPFAM" id="SSF52172">
    <property type="entry name" value="CheY-like"/>
    <property type="match status" value="1"/>
</dbReference>
<keyword evidence="4" id="KW-1185">Reference proteome</keyword>
<feature type="modified residue" description="4-aspartylphosphate" evidence="1">
    <location>
        <position position="57"/>
    </location>
</feature>
<name>A0ABM6FUN5_BORAN</name>
<organism evidence="3 4">
    <name type="scientific">Borrelia anserina Es</name>
    <dbReference type="NCBI Taxonomy" id="1365188"/>
    <lineage>
        <taxon>Bacteria</taxon>
        <taxon>Pseudomonadati</taxon>
        <taxon>Spirochaetota</taxon>
        <taxon>Spirochaetia</taxon>
        <taxon>Spirochaetales</taxon>
        <taxon>Borreliaceae</taxon>
        <taxon>Borrelia</taxon>
    </lineage>
</organism>
<dbReference type="EMBL" id="CP013704">
    <property type="protein sequence ID" value="APR64996.1"/>
    <property type="molecule type" value="Genomic_DNA"/>
</dbReference>
<dbReference type="PANTHER" id="PTHR43228:SF1">
    <property type="entry name" value="TWO-COMPONENT RESPONSE REGULATOR ARR22"/>
    <property type="match status" value="1"/>
</dbReference>
<dbReference type="GO" id="GO:0016301">
    <property type="term" value="F:kinase activity"/>
    <property type="evidence" value="ECO:0007669"/>
    <property type="project" value="UniProtKB-KW"/>
</dbReference>
<accession>A0ABM6FUN5</accession>
<dbReference type="Gene3D" id="3.40.50.2300">
    <property type="match status" value="1"/>
</dbReference>
<sequence>MEENRKALIVDDSIFMRKNLIKILKKLGFSEFFEAEDGIKAIKEFEKQEEIHLITLDITMMGMDGITALEKINEVNNKLSRKMNVLMVTALGKQELIAKALELGAKGYITKPFREDQIAEQIKRLNEEQIFENERRHL</sequence>
<gene>
    <name evidence="3" type="ORF">N187_02710</name>
</gene>
<dbReference type="PROSITE" id="PS50110">
    <property type="entry name" value="RESPONSE_REGULATORY"/>
    <property type="match status" value="1"/>
</dbReference>
<dbReference type="InterPro" id="IPR052048">
    <property type="entry name" value="ST_Response_Regulator"/>
</dbReference>
<dbReference type="SMART" id="SM00448">
    <property type="entry name" value="REC"/>
    <property type="match status" value="1"/>
</dbReference>
<evidence type="ECO:0000259" key="2">
    <source>
        <dbReference type="PROSITE" id="PS50110"/>
    </source>
</evidence>
<keyword evidence="3" id="KW-0418">Kinase</keyword>
<dbReference type="RefSeq" id="WP_075550321.1">
    <property type="nucleotide sequence ID" value="NZ_CP013704.1"/>
</dbReference>
<keyword evidence="3" id="KW-0808">Transferase</keyword>
<proteinExistence type="predicted"/>
<dbReference type="Proteomes" id="UP000185502">
    <property type="component" value="Chromosome"/>
</dbReference>
<feature type="domain" description="Response regulatory" evidence="2">
    <location>
        <begin position="6"/>
        <end position="126"/>
    </location>
</feature>
<dbReference type="PANTHER" id="PTHR43228">
    <property type="entry name" value="TWO-COMPONENT RESPONSE REGULATOR"/>
    <property type="match status" value="1"/>
</dbReference>
<dbReference type="Pfam" id="PF00072">
    <property type="entry name" value="Response_reg"/>
    <property type="match status" value="1"/>
</dbReference>
<evidence type="ECO:0000313" key="3">
    <source>
        <dbReference type="EMBL" id="APR64996.1"/>
    </source>
</evidence>
<reference evidence="3" key="1">
    <citation type="submission" date="2015-12" db="EMBL/GenBank/DDBJ databases">
        <title>Chromosome of the avian spirochetosis agent Borrelia anserina Es.</title>
        <authorList>
            <person name="Elbir H."/>
            <person name="Sitlani P."/>
            <person name="Bergstroem S."/>
            <person name="Barbour A.G."/>
        </authorList>
    </citation>
    <scope>NUCLEOTIDE SEQUENCE [LARGE SCALE GENOMIC DNA]</scope>
    <source>
        <strain evidence="3">Es</strain>
    </source>
</reference>
<dbReference type="InterPro" id="IPR011006">
    <property type="entry name" value="CheY-like_superfamily"/>
</dbReference>